<gene>
    <name evidence="1" type="ORF">ETAA1_13710</name>
</gene>
<evidence type="ECO:0000313" key="1">
    <source>
        <dbReference type="EMBL" id="QDU19446.1"/>
    </source>
</evidence>
<dbReference type="PANTHER" id="PTHR39186:SF1">
    <property type="entry name" value="DUF2071 DOMAIN-CONTAINING PROTEIN"/>
    <property type="match status" value="1"/>
</dbReference>
<dbReference type="PANTHER" id="PTHR39186">
    <property type="entry name" value="DUF2071 FAMILY PROTEIN"/>
    <property type="match status" value="1"/>
</dbReference>
<dbReference type="RefSeq" id="WP_145235438.1">
    <property type="nucleotide sequence ID" value="NZ_CP036273.1"/>
</dbReference>
<dbReference type="KEGG" id="uli:ETAA1_13710"/>
<reference evidence="1 2" key="1">
    <citation type="submission" date="2019-02" db="EMBL/GenBank/DDBJ databases">
        <title>Deep-cultivation of Planctomycetes and their phenomic and genomic characterization uncovers novel biology.</title>
        <authorList>
            <person name="Wiegand S."/>
            <person name="Jogler M."/>
            <person name="Boedeker C."/>
            <person name="Pinto D."/>
            <person name="Vollmers J."/>
            <person name="Rivas-Marin E."/>
            <person name="Kohn T."/>
            <person name="Peeters S.H."/>
            <person name="Heuer A."/>
            <person name="Rast P."/>
            <person name="Oberbeckmann S."/>
            <person name="Bunk B."/>
            <person name="Jeske O."/>
            <person name="Meyerdierks A."/>
            <person name="Storesund J.E."/>
            <person name="Kallscheuer N."/>
            <person name="Luecker S."/>
            <person name="Lage O.M."/>
            <person name="Pohl T."/>
            <person name="Merkel B.J."/>
            <person name="Hornburger P."/>
            <person name="Mueller R.-W."/>
            <person name="Bruemmer F."/>
            <person name="Labrenz M."/>
            <person name="Spormann A.M."/>
            <person name="Op den Camp H."/>
            <person name="Overmann J."/>
            <person name="Amann R."/>
            <person name="Jetten M.S.M."/>
            <person name="Mascher T."/>
            <person name="Medema M.H."/>
            <person name="Devos D.P."/>
            <person name="Kaster A.-K."/>
            <person name="Ovreas L."/>
            <person name="Rohde M."/>
            <person name="Galperin M.Y."/>
            <person name="Jogler C."/>
        </authorList>
    </citation>
    <scope>NUCLEOTIDE SEQUENCE [LARGE SCALE GENOMIC DNA]</scope>
    <source>
        <strain evidence="1 2">ETA_A1</strain>
    </source>
</reference>
<sequence>MSPPARRNFLTARWCHLVLANYPVADDLVRPYLPPGVEPDRRDGTAWCSLVGFQFLDTRVLGVSWPGYRHFPEWNLRVYARRGDERGVAFVREFVPQRLVAGLARLMYNEPYRAARMTMDVQDNPEAVTARYTVEWGGRVHSLRAVGSKPAVRPGPESVEHWFKEHSWGYGTSRRGRLIRYEVSHPEWDVYPVTDFAADVDWGALYGPAWAGMTGRAPASVVLAAGSAVSVYPKG</sequence>
<dbReference type="Gene3D" id="2.40.400.10">
    <property type="entry name" value="Acetoacetate decarboxylase-like"/>
    <property type="match status" value="1"/>
</dbReference>
<protein>
    <recommendedName>
        <fullName evidence="3">DUF2071 domain-containing protein</fullName>
    </recommendedName>
</protein>
<evidence type="ECO:0000313" key="2">
    <source>
        <dbReference type="Proteomes" id="UP000319576"/>
    </source>
</evidence>
<accession>A0A517XPM5</accession>
<dbReference type="InterPro" id="IPR018644">
    <property type="entry name" value="DUF2071"/>
</dbReference>
<name>A0A517XPM5_9BACT</name>
<dbReference type="Proteomes" id="UP000319576">
    <property type="component" value="Chromosome"/>
</dbReference>
<dbReference type="SUPFAM" id="SSF160104">
    <property type="entry name" value="Acetoacetate decarboxylase-like"/>
    <property type="match status" value="1"/>
</dbReference>
<organism evidence="1 2">
    <name type="scientific">Urbifossiella limnaea</name>
    <dbReference type="NCBI Taxonomy" id="2528023"/>
    <lineage>
        <taxon>Bacteria</taxon>
        <taxon>Pseudomonadati</taxon>
        <taxon>Planctomycetota</taxon>
        <taxon>Planctomycetia</taxon>
        <taxon>Gemmatales</taxon>
        <taxon>Gemmataceae</taxon>
        <taxon>Urbifossiella</taxon>
    </lineage>
</organism>
<evidence type="ECO:0008006" key="3">
    <source>
        <dbReference type="Google" id="ProtNLM"/>
    </source>
</evidence>
<dbReference type="InterPro" id="IPR023375">
    <property type="entry name" value="ADC_dom_sf"/>
</dbReference>
<dbReference type="AlphaFoldDB" id="A0A517XPM5"/>
<keyword evidence="2" id="KW-1185">Reference proteome</keyword>
<dbReference type="OrthoDB" id="150993at2"/>
<dbReference type="EMBL" id="CP036273">
    <property type="protein sequence ID" value="QDU19446.1"/>
    <property type="molecule type" value="Genomic_DNA"/>
</dbReference>
<proteinExistence type="predicted"/>
<dbReference type="Pfam" id="PF09844">
    <property type="entry name" value="DUF2071"/>
    <property type="match status" value="1"/>
</dbReference>